<evidence type="ECO:0000313" key="1">
    <source>
        <dbReference type="EMBL" id="GBM28706.1"/>
    </source>
</evidence>
<dbReference type="OrthoDB" id="6537796at2759"/>
<sequence>MNARPTVKPLTFDSQTLWTIFKTQFDVVSSAKGSTDRMKASQLVASLRGSAAEVLQIISADKLIDLTTIEKALESRFGDNHPTQLYRTELKIRRQNPGENLQHHKGTTHGNKDALAQRLRIESCEYDLNTDKKFGTETDISVRELTMTTEDTWSSNDIQKAQLEDPDIRPILKKKLNLTD</sequence>
<organism evidence="1 2">
    <name type="scientific">Araneus ventricosus</name>
    <name type="common">Orbweaver spider</name>
    <name type="synonym">Epeira ventricosa</name>
    <dbReference type="NCBI Taxonomy" id="182803"/>
    <lineage>
        <taxon>Eukaryota</taxon>
        <taxon>Metazoa</taxon>
        <taxon>Ecdysozoa</taxon>
        <taxon>Arthropoda</taxon>
        <taxon>Chelicerata</taxon>
        <taxon>Arachnida</taxon>
        <taxon>Araneae</taxon>
        <taxon>Araneomorphae</taxon>
        <taxon>Entelegynae</taxon>
        <taxon>Araneoidea</taxon>
        <taxon>Araneidae</taxon>
        <taxon>Araneus</taxon>
    </lineage>
</organism>
<dbReference type="AlphaFoldDB" id="A0A4Y2EL22"/>
<dbReference type="Proteomes" id="UP000499080">
    <property type="component" value="Unassembled WGS sequence"/>
</dbReference>
<keyword evidence="2" id="KW-1185">Reference proteome</keyword>
<accession>A0A4Y2EL22</accession>
<dbReference type="PANTHER" id="PTHR45823:SF1">
    <property type="entry name" value="T-SNARE COILED-COIL HOMOLOGY DOMAIN-CONTAINING PROTEIN"/>
    <property type="match status" value="1"/>
</dbReference>
<proteinExistence type="predicted"/>
<name>A0A4Y2EL22_ARAVE</name>
<gene>
    <name evidence="1" type="ORF">AVEN_116715_1</name>
</gene>
<reference evidence="1 2" key="1">
    <citation type="journal article" date="2019" name="Sci. Rep.">
        <title>Orb-weaving spider Araneus ventricosus genome elucidates the spidroin gene catalogue.</title>
        <authorList>
            <person name="Kono N."/>
            <person name="Nakamura H."/>
            <person name="Ohtoshi R."/>
            <person name="Moran D.A.P."/>
            <person name="Shinohara A."/>
            <person name="Yoshida Y."/>
            <person name="Fujiwara M."/>
            <person name="Mori M."/>
            <person name="Tomita M."/>
            <person name="Arakawa K."/>
        </authorList>
    </citation>
    <scope>NUCLEOTIDE SEQUENCE [LARGE SCALE GENOMIC DNA]</scope>
</reference>
<protein>
    <submittedName>
        <fullName evidence="1">Uncharacterized protein</fullName>
    </submittedName>
</protein>
<evidence type="ECO:0000313" key="2">
    <source>
        <dbReference type="Proteomes" id="UP000499080"/>
    </source>
</evidence>
<dbReference type="EMBL" id="BGPR01000617">
    <property type="protein sequence ID" value="GBM28706.1"/>
    <property type="molecule type" value="Genomic_DNA"/>
</dbReference>
<dbReference type="PANTHER" id="PTHR45823">
    <property type="entry name" value="T-SNARE COILED-COIL HOMOLOGY DOMAIN-CONTAINING PROTEIN"/>
    <property type="match status" value="1"/>
</dbReference>
<comment type="caution">
    <text evidence="1">The sequence shown here is derived from an EMBL/GenBank/DDBJ whole genome shotgun (WGS) entry which is preliminary data.</text>
</comment>